<gene>
    <name evidence="1" type="ORF">SD77_2943</name>
</gene>
<proteinExistence type="predicted"/>
<dbReference type="Proteomes" id="UP000031982">
    <property type="component" value="Unassembled WGS sequence"/>
</dbReference>
<evidence type="ECO:0000313" key="2">
    <source>
        <dbReference type="Proteomes" id="UP000031982"/>
    </source>
</evidence>
<protein>
    <recommendedName>
        <fullName evidence="3">Mobile element protein</fullName>
    </recommendedName>
</protein>
<dbReference type="RefSeq" id="WP_156136587.1">
    <property type="nucleotide sequence ID" value="NZ_JARTHD010000054.1"/>
</dbReference>
<name>A0ABR5AP63_BACBA</name>
<accession>A0ABR5AP63</accession>
<evidence type="ECO:0000313" key="1">
    <source>
        <dbReference type="EMBL" id="KIL74133.1"/>
    </source>
</evidence>
<comment type="caution">
    <text evidence="1">The sequence shown here is derived from an EMBL/GenBank/DDBJ whole genome shotgun (WGS) entry which is preliminary data.</text>
</comment>
<evidence type="ECO:0008006" key="3">
    <source>
        <dbReference type="Google" id="ProtNLM"/>
    </source>
</evidence>
<sequence>MEYSNKSIDELLLELHKIKERNKEKIRKLEVNEAGYLLLDPTNELDP</sequence>
<organism evidence="1 2">
    <name type="scientific">Bacillus badius</name>
    <dbReference type="NCBI Taxonomy" id="1455"/>
    <lineage>
        <taxon>Bacteria</taxon>
        <taxon>Bacillati</taxon>
        <taxon>Bacillota</taxon>
        <taxon>Bacilli</taxon>
        <taxon>Bacillales</taxon>
        <taxon>Bacillaceae</taxon>
        <taxon>Pseudobacillus</taxon>
    </lineage>
</organism>
<keyword evidence="2" id="KW-1185">Reference proteome</keyword>
<dbReference type="EMBL" id="JXLP01000026">
    <property type="protein sequence ID" value="KIL74133.1"/>
    <property type="molecule type" value="Genomic_DNA"/>
</dbReference>
<reference evidence="1 2" key="1">
    <citation type="submission" date="2015-01" db="EMBL/GenBank/DDBJ databases">
        <title>Genome Assembly of Bacillus badius MTCC 1458.</title>
        <authorList>
            <person name="Verma A."/>
            <person name="Khatri I."/>
            <person name="Mual P."/>
            <person name="Subramanian S."/>
            <person name="Krishnamurthi S."/>
        </authorList>
    </citation>
    <scope>NUCLEOTIDE SEQUENCE [LARGE SCALE GENOMIC DNA]</scope>
    <source>
        <strain evidence="1 2">MTCC 1458</strain>
    </source>
</reference>